<dbReference type="EMBL" id="CAJJDN010000039">
    <property type="protein sequence ID" value="CAD8079514.1"/>
    <property type="molecule type" value="Genomic_DNA"/>
</dbReference>
<organism evidence="1 2">
    <name type="scientific">Paramecium sonneborni</name>
    <dbReference type="NCBI Taxonomy" id="65129"/>
    <lineage>
        <taxon>Eukaryota</taxon>
        <taxon>Sar</taxon>
        <taxon>Alveolata</taxon>
        <taxon>Ciliophora</taxon>
        <taxon>Intramacronucleata</taxon>
        <taxon>Oligohymenophorea</taxon>
        <taxon>Peniculida</taxon>
        <taxon>Parameciidae</taxon>
        <taxon>Paramecium</taxon>
    </lineage>
</organism>
<reference evidence="1" key="1">
    <citation type="submission" date="2021-01" db="EMBL/GenBank/DDBJ databases">
        <authorList>
            <consortium name="Genoscope - CEA"/>
            <person name="William W."/>
        </authorList>
    </citation>
    <scope>NUCLEOTIDE SEQUENCE</scope>
</reference>
<evidence type="ECO:0000313" key="1">
    <source>
        <dbReference type="EMBL" id="CAD8079514.1"/>
    </source>
</evidence>
<dbReference type="AlphaFoldDB" id="A0A8S1MX89"/>
<comment type="caution">
    <text evidence="1">The sequence shown here is derived from an EMBL/GenBank/DDBJ whole genome shotgun (WGS) entry which is preliminary data.</text>
</comment>
<accession>A0A8S1MX89</accession>
<name>A0A8S1MX89_9CILI</name>
<evidence type="ECO:0000313" key="2">
    <source>
        <dbReference type="Proteomes" id="UP000692954"/>
    </source>
</evidence>
<proteinExistence type="predicted"/>
<gene>
    <name evidence="1" type="ORF">PSON_ATCC_30995.1.T0390151</name>
</gene>
<sequence length="46" mass="5498">MLVIIIKGDKFQISKYPDEDHWRNTHPPPLNFQIVNSNFNRILGYQ</sequence>
<keyword evidence="2" id="KW-1185">Reference proteome</keyword>
<dbReference type="Proteomes" id="UP000692954">
    <property type="component" value="Unassembled WGS sequence"/>
</dbReference>
<protein>
    <submittedName>
        <fullName evidence="1">Uncharacterized protein</fullName>
    </submittedName>
</protein>